<evidence type="ECO:0000313" key="4">
    <source>
        <dbReference type="Proteomes" id="UP000018896"/>
    </source>
</evidence>
<dbReference type="STRING" id="1236973.JCM9157_3175"/>
<dbReference type="RefSeq" id="WP_035665715.1">
    <property type="nucleotide sequence ID" value="NZ_BAUV01000027.1"/>
</dbReference>
<dbReference type="Gene3D" id="3.30.750.140">
    <property type="match status" value="1"/>
</dbReference>
<gene>
    <name evidence="3" type="ORF">JCM9157_3175</name>
</gene>
<feature type="domain" description="Flagellar hook-length control protein-like C-terminal" evidence="2">
    <location>
        <begin position="35"/>
        <end position="115"/>
    </location>
</feature>
<dbReference type="InterPro" id="IPR038610">
    <property type="entry name" value="FliK-like_C_sf"/>
</dbReference>
<keyword evidence="3" id="KW-0969">Cilium</keyword>
<feature type="compositionally biased region" description="Basic and acidic residues" evidence="1">
    <location>
        <begin position="113"/>
        <end position="128"/>
    </location>
</feature>
<organism evidence="3 4">
    <name type="scientific">Halalkalibacter akibai (strain ATCC 43226 / DSM 21942 / CIP 109018 / JCM 9157 / 1139)</name>
    <name type="common">Bacillus akibai</name>
    <dbReference type="NCBI Taxonomy" id="1236973"/>
    <lineage>
        <taxon>Bacteria</taxon>
        <taxon>Bacillati</taxon>
        <taxon>Bacillota</taxon>
        <taxon>Bacilli</taxon>
        <taxon>Bacillales</taxon>
        <taxon>Bacillaceae</taxon>
        <taxon>Halalkalibacter</taxon>
    </lineage>
</organism>
<dbReference type="InterPro" id="IPR021136">
    <property type="entry name" value="Flagellar_hook_control-like_C"/>
</dbReference>
<keyword evidence="4" id="KW-1185">Reference proteome</keyword>
<evidence type="ECO:0000313" key="3">
    <source>
        <dbReference type="EMBL" id="GAE36030.1"/>
    </source>
</evidence>
<keyword evidence="3" id="KW-0282">Flagellum</keyword>
<dbReference type="eggNOG" id="COG3144">
    <property type="taxonomic scope" value="Bacteria"/>
</dbReference>
<name>W4QV62_HALA3</name>
<dbReference type="OrthoDB" id="2112988at2"/>
<dbReference type="EMBL" id="BAUV01000027">
    <property type="protein sequence ID" value="GAE36030.1"/>
    <property type="molecule type" value="Genomic_DNA"/>
</dbReference>
<dbReference type="CDD" id="cd17470">
    <property type="entry name" value="T3SS_Flik_C"/>
    <property type="match status" value="1"/>
</dbReference>
<comment type="caution">
    <text evidence="3">The sequence shown here is derived from an EMBL/GenBank/DDBJ whole genome shotgun (WGS) entry which is preliminary data.</text>
</comment>
<dbReference type="AlphaFoldDB" id="W4QV62"/>
<protein>
    <submittedName>
        <fullName evidence="3">Flagellar hook-length control protein FliK</fullName>
    </submittedName>
</protein>
<proteinExistence type="predicted"/>
<accession>W4QV62</accession>
<dbReference type="Proteomes" id="UP000018896">
    <property type="component" value="Unassembled WGS sequence"/>
</dbReference>
<sequence>MTKAEQAVIHIGDRLPKEVQQQQFIRQFQTLMQRSVFAQSVEGINTLSIKLFPAHLGRLDIQLTQMDGVITAKILTGSATTRELIEAQISQLRQAFIQQQIHVEKIEIAHQLDQEKNDQSDKKQKENESSQDEQEQELTSFEDLLSEASFNEQI</sequence>
<dbReference type="Pfam" id="PF02120">
    <property type="entry name" value="Flg_hook"/>
    <property type="match status" value="1"/>
</dbReference>
<evidence type="ECO:0000259" key="2">
    <source>
        <dbReference type="Pfam" id="PF02120"/>
    </source>
</evidence>
<reference evidence="3 4" key="1">
    <citation type="journal article" date="2014" name="Genome Announc.">
        <title>Draft Genome Sequences of Three Alkaliphilic Bacillus Strains, Bacillus wakoensis JCM 9140T, Bacillus akibai JCM 9157T, and Bacillus hemicellulosilyticus JCM 9152T.</title>
        <authorList>
            <person name="Yuki M."/>
            <person name="Oshima K."/>
            <person name="Suda W."/>
            <person name="Oshida Y."/>
            <person name="Kitamura K."/>
            <person name="Iida T."/>
            <person name="Hattori M."/>
            <person name="Ohkuma M."/>
        </authorList>
    </citation>
    <scope>NUCLEOTIDE SEQUENCE [LARGE SCALE GENOMIC DNA]</scope>
    <source>
        <strain evidence="3 4">JCM 9157</strain>
    </source>
</reference>
<feature type="region of interest" description="Disordered" evidence="1">
    <location>
        <begin position="113"/>
        <end position="154"/>
    </location>
</feature>
<keyword evidence="3" id="KW-0966">Cell projection</keyword>
<evidence type="ECO:0000256" key="1">
    <source>
        <dbReference type="SAM" id="MobiDB-lite"/>
    </source>
</evidence>